<dbReference type="InterPro" id="IPR008964">
    <property type="entry name" value="Invasin/intimin_cell_adhesion"/>
</dbReference>
<dbReference type="GO" id="GO:0005975">
    <property type="term" value="P:carbohydrate metabolic process"/>
    <property type="evidence" value="ECO:0007669"/>
    <property type="project" value="InterPro"/>
</dbReference>
<evidence type="ECO:0000259" key="5">
    <source>
        <dbReference type="Pfam" id="PF00703"/>
    </source>
</evidence>
<comment type="similarity">
    <text evidence="1">Belongs to the glycosyl hydrolase 2 family.</text>
</comment>
<dbReference type="Proteomes" id="UP000006512">
    <property type="component" value="Unassembled WGS sequence"/>
</dbReference>
<dbReference type="Pfam" id="PF18565">
    <property type="entry name" value="Glyco_hydro2_C5"/>
    <property type="match status" value="1"/>
</dbReference>
<feature type="domain" description="Glycoside hydrolase family 2 immunoglobulin-like beta-sandwich" evidence="5">
    <location>
        <begin position="227"/>
        <end position="331"/>
    </location>
</feature>
<dbReference type="eggNOG" id="COG3250">
    <property type="taxonomic scope" value="Bacteria"/>
</dbReference>
<dbReference type="PANTHER" id="PTHR42732">
    <property type="entry name" value="BETA-GALACTOSIDASE"/>
    <property type="match status" value="1"/>
</dbReference>
<dbReference type="InterPro" id="IPR013783">
    <property type="entry name" value="Ig-like_fold"/>
</dbReference>
<dbReference type="InterPro" id="IPR006103">
    <property type="entry name" value="Glyco_hydro_2_cat"/>
</dbReference>
<dbReference type="Pfam" id="PF00703">
    <property type="entry name" value="Glyco_hydro_2"/>
    <property type="match status" value="1"/>
</dbReference>
<dbReference type="InterPro" id="IPR048230">
    <property type="entry name" value="GalA-like"/>
</dbReference>
<dbReference type="SUPFAM" id="SSF49785">
    <property type="entry name" value="Galactose-binding domain-like"/>
    <property type="match status" value="1"/>
</dbReference>
<accession>F4QK13</accession>
<feature type="domain" description="Glycoside hydrolase family 2 catalytic" evidence="6">
    <location>
        <begin position="338"/>
        <end position="520"/>
    </location>
</feature>
<dbReference type="PROSITE" id="PS00608">
    <property type="entry name" value="GLYCOSYL_HYDROL_F2_2"/>
    <property type="match status" value="1"/>
</dbReference>
<dbReference type="EMBL" id="GL883077">
    <property type="protein sequence ID" value="EGF92040.1"/>
    <property type="molecule type" value="Genomic_DNA"/>
</dbReference>
<reference evidence="11" key="1">
    <citation type="submission" date="2011-03" db="EMBL/GenBank/DDBJ databases">
        <title>Draft genome sequence of Brevundimonas diminuta.</title>
        <authorList>
            <person name="Brown P.J.B."/>
            <person name="Buechlein A."/>
            <person name="Hemmerich C."/>
            <person name="Brun Y.V."/>
        </authorList>
    </citation>
    <scope>NUCLEOTIDE SEQUENCE [LARGE SCALE GENOMIC DNA]</scope>
    <source>
        <strain evidence="11">C19</strain>
    </source>
</reference>
<dbReference type="Pfam" id="PF02837">
    <property type="entry name" value="Glyco_hydro_2_N"/>
    <property type="match status" value="1"/>
</dbReference>
<proteinExistence type="inferred from homology"/>
<evidence type="ECO:0000313" key="10">
    <source>
        <dbReference type="EMBL" id="EGF92040.1"/>
    </source>
</evidence>
<dbReference type="Pfam" id="PF16355">
    <property type="entry name" value="DUF4982"/>
    <property type="match status" value="1"/>
</dbReference>
<keyword evidence="2 10" id="KW-0378">Hydrolase</keyword>
<evidence type="ECO:0000259" key="8">
    <source>
        <dbReference type="Pfam" id="PF16355"/>
    </source>
</evidence>
<dbReference type="Gene3D" id="2.60.40.10">
    <property type="entry name" value="Immunoglobulins"/>
    <property type="match status" value="4"/>
</dbReference>
<dbReference type="InterPro" id="IPR032311">
    <property type="entry name" value="DUF4982"/>
</dbReference>
<evidence type="ECO:0000256" key="4">
    <source>
        <dbReference type="SAM" id="SignalP"/>
    </source>
</evidence>
<organism evidence="10 11">
    <name type="scientific">Asticcacaulis biprosthecium C19</name>
    <dbReference type="NCBI Taxonomy" id="715226"/>
    <lineage>
        <taxon>Bacteria</taxon>
        <taxon>Pseudomonadati</taxon>
        <taxon>Pseudomonadota</taxon>
        <taxon>Alphaproteobacteria</taxon>
        <taxon>Caulobacterales</taxon>
        <taxon>Caulobacteraceae</taxon>
        <taxon>Asticcacaulis</taxon>
    </lineage>
</organism>
<dbReference type="HOGENOM" id="CLU_006501_0_1_5"/>
<keyword evidence="4" id="KW-0732">Signal</keyword>
<evidence type="ECO:0000259" key="6">
    <source>
        <dbReference type="Pfam" id="PF02836"/>
    </source>
</evidence>
<dbReference type="InterPro" id="IPR023232">
    <property type="entry name" value="Glyco_hydro_2_AS"/>
</dbReference>
<evidence type="ECO:0000259" key="7">
    <source>
        <dbReference type="Pfam" id="PF02837"/>
    </source>
</evidence>
<evidence type="ECO:0000256" key="1">
    <source>
        <dbReference type="ARBA" id="ARBA00007401"/>
    </source>
</evidence>
<dbReference type="STRING" id="715226.ABI_04720"/>
<dbReference type="InterPro" id="IPR006104">
    <property type="entry name" value="Glyco_hydro_2_N"/>
</dbReference>
<dbReference type="InterPro" id="IPR036156">
    <property type="entry name" value="Beta-gal/glucu_dom_sf"/>
</dbReference>
<dbReference type="AlphaFoldDB" id="F4QK13"/>
<evidence type="ECO:0000313" key="11">
    <source>
        <dbReference type="Proteomes" id="UP000006512"/>
    </source>
</evidence>
<evidence type="ECO:0000256" key="3">
    <source>
        <dbReference type="ARBA" id="ARBA00023295"/>
    </source>
</evidence>
<dbReference type="InterPro" id="IPR017853">
    <property type="entry name" value="GH"/>
</dbReference>
<dbReference type="InterPro" id="IPR051913">
    <property type="entry name" value="GH2_Domain-Containing"/>
</dbReference>
<evidence type="ECO:0000259" key="9">
    <source>
        <dbReference type="Pfam" id="PF18565"/>
    </source>
</evidence>
<dbReference type="InterPro" id="IPR006101">
    <property type="entry name" value="Glyco_hydro_2"/>
</dbReference>
<feature type="domain" description="Glycoside hydrolase family 2" evidence="9">
    <location>
        <begin position="705"/>
        <end position="775"/>
    </location>
</feature>
<feature type="domain" description="DUF4982" evidence="8">
    <location>
        <begin position="634"/>
        <end position="691"/>
    </location>
</feature>
<dbReference type="RefSeq" id="WP_006271210.1">
    <property type="nucleotide sequence ID" value="NZ_GL883077.1"/>
</dbReference>
<keyword evidence="11" id="KW-1185">Reference proteome</keyword>
<protein>
    <submittedName>
        <fullName evidence="10">Glycosyl hydrolase family 2, sugar binding domain protein</fullName>
    </submittedName>
</protein>
<gene>
    <name evidence="10" type="ORF">ABI_04720</name>
</gene>
<keyword evidence="3" id="KW-0326">Glycosidase</keyword>
<dbReference type="InterPro" id="IPR040605">
    <property type="entry name" value="Glyco_hydro2_dom5"/>
</dbReference>
<dbReference type="InterPro" id="IPR008979">
    <property type="entry name" value="Galactose-bd-like_sf"/>
</dbReference>
<dbReference type="InterPro" id="IPR006102">
    <property type="entry name" value="Ig-like_GH2"/>
</dbReference>
<evidence type="ECO:0000256" key="2">
    <source>
        <dbReference type="ARBA" id="ARBA00022801"/>
    </source>
</evidence>
<dbReference type="GO" id="GO:0004553">
    <property type="term" value="F:hydrolase activity, hydrolyzing O-glycosyl compounds"/>
    <property type="evidence" value="ECO:0007669"/>
    <property type="project" value="InterPro"/>
</dbReference>
<sequence length="963" mass="105456">MKPFLTAATAALILAAGLARPHAVAAETVQAAATAARERINIDKDWRFAYGHADDAEKDFRHGLRPFFFAKAGYGDGPANADFSDMAWRKVDLPHDWAVELPFDARGNTNHGSKAIGHPFPENSVGWYRKVIDIPASDKGRRIALEFDGVYRDSVVWVNGHYIGTEPSGYSGFRYDITDYLNYGGHNVIAVRADATTEEGWFYEGAGIYRHVWLTKTDALHVAQWGTFVRTTVDGAKARLDIDVTVDNDGKAPETFAIRQEVFAPDGRKVAEGETTQLTVKAVASGDFTSTVTVDQAQLWSLETPHLYRLRTTILTNGVVSDSYDTTFGIRTVVFDPDKGFFLNGKNLKLQGTNNHQDHAGVGVALPDGLQTWRLKQLKSYGVNTYRASHHPPTPELLDEADRLGMLVIDEHRMMGTTPEIRGQMERMIRRDRNHPSVIIWSLGNEEWALEWNELGTRLAVEMQADAKRLDPTRRTTVATSGSGQGVSLGADVIGFNYGAQHDVDAFHRAHPDKPAMMSEEGSTLTTRGIYFDDRAASHLNAYDRQGRPGNSLSIEEGWRRVQERPWMSGMVIWTGFDYRGETTPFGWPAISSQFGMTDTTGALKDTAWYLKSVWTQKPMVHILPHWNWAGREGQAIDVRVYSNGDTVELFQDGKSLGRQTLVKDSHLKWSVPYTPGKLTAKSYIDGKLVASNEVVTTTDPATVTLTPDTTNLKADGADISVVWVNVTDKAGRIVPVAGNRVNFETSGPIRVIGVGNGDPGSHEADRPAERHAYHALSGWRSLAINSLDGGPAVADTADTATWRDPTQWLPPEAQPPATKGLVLRGQFARPVLTPGGVITLYIDRLGEGQTVYINGVTVEPKTVDGALVVDVDPASLKDNNNLAYVFATPEGGVQGLYDRSVGATKWGTLRVTTPAAPWQRSVFNGWAQVIVQSTGQPGKATLKAVSDGLKPAVVAFTARSPS</sequence>
<name>F4QK13_9CAUL</name>
<dbReference type="Gene3D" id="3.20.20.80">
    <property type="entry name" value="Glycosidases"/>
    <property type="match status" value="1"/>
</dbReference>
<dbReference type="SUPFAM" id="SSF49373">
    <property type="entry name" value="Invasin/intimin cell-adhesion fragments"/>
    <property type="match status" value="1"/>
</dbReference>
<dbReference type="PRINTS" id="PR00132">
    <property type="entry name" value="GLHYDRLASE2"/>
</dbReference>
<dbReference type="Gene3D" id="2.60.120.260">
    <property type="entry name" value="Galactose-binding domain-like"/>
    <property type="match status" value="1"/>
</dbReference>
<feature type="chain" id="PRO_5003314181" evidence="4">
    <location>
        <begin position="26"/>
        <end position="963"/>
    </location>
</feature>
<dbReference type="SUPFAM" id="SSF49303">
    <property type="entry name" value="beta-Galactosidase/glucuronidase domain"/>
    <property type="match status" value="1"/>
</dbReference>
<dbReference type="PANTHER" id="PTHR42732:SF1">
    <property type="entry name" value="BETA-MANNOSIDASE"/>
    <property type="match status" value="1"/>
</dbReference>
<dbReference type="SUPFAM" id="SSF51445">
    <property type="entry name" value="(Trans)glycosidases"/>
    <property type="match status" value="1"/>
</dbReference>
<dbReference type="NCBIfam" id="NF041462">
    <property type="entry name" value="GalA"/>
    <property type="match status" value="1"/>
</dbReference>
<feature type="signal peptide" evidence="4">
    <location>
        <begin position="1"/>
        <end position="25"/>
    </location>
</feature>
<feature type="domain" description="Glycosyl hydrolases family 2 sugar binding" evidence="7">
    <location>
        <begin position="116"/>
        <end position="217"/>
    </location>
</feature>
<dbReference type="Pfam" id="PF02836">
    <property type="entry name" value="Glyco_hydro_2_C"/>
    <property type="match status" value="1"/>
</dbReference>